<dbReference type="AlphaFoldDB" id="A0A6G9QNR6"/>
<keyword evidence="2" id="KW-0347">Helicase</keyword>
<keyword evidence="2" id="KW-0547">Nucleotide-binding</keyword>
<evidence type="ECO:0000313" key="2">
    <source>
        <dbReference type="EMBL" id="QIR16240.1"/>
    </source>
</evidence>
<dbReference type="InterPro" id="IPR014001">
    <property type="entry name" value="Helicase_ATP-bd"/>
</dbReference>
<dbReference type="InterPro" id="IPR006935">
    <property type="entry name" value="Helicase/UvrB_N"/>
</dbReference>
<sequence length="1028" mass="117014">MRIDQVLARFGYQLVDIVEVGRLYFFEQTKATSLASQLPAILIDHTLYALNPAEFHYVDYTSYQNKLMHQYQGLYRFCAFDIAQLTQDITLFVADEIETIELKKYGADRQDQHIDPTPPEFKFAQIFETVFGQASVHALQAEAPYVDRQGHKRFVDYILHRKSSPIAIELNGETYHHPLSSIVSKKQYRSQLFKQNSLVNDGYLVYRWSDRGMSDAFKFEDQLKDYFGESAHFLTSPLYKAERPVDFSLYAHQQDAVNRLAEKRQAGQNSFLVVLPTGTGKTEVFIEDVRLQIQQYNAKRVLAVVPTVALKNQLIARIHAQLPEVKVGELLNHPQLDISVQTSAYVLRHYRKLSKDHFDYIVIDEAHRAAADGLRQVLNYFTPKSLLGLTATHERLDKRSLIDIFGHYQVEMTLEQAIQKNLVPQIRAFRLESNIDFSKVRFNGKEFVRSDLQKTVIVPSRDQLIADVLLKYFFNPHSPTVSTQQGIVFCVDIKHSQRMAKLLNQLGIKAAAVSGHDRAGLDLYHQGKVQMLCACDLINEGWDAPQTGIVVMARPTMSKVLYTQQLGRGTRHYPGKEALYVIDVVDSYGAAMTPWSLHGLFNLGSYQPFGDVVKDVQGTAQQELLILDGLWESERRIEPINIFNFEKEFSDLLNEEQLARELFISTGTVKAWMKKGELVADKTIPFGSKTLSYFSVAQLEKIRKSKHIPLRTQDTRKADFIEFIEKRDYTFSYKIVLLMLMANHCNKQGEMDLEVLASLYSGFYQALLHKYAKAEKGDNPLNIQDNLLDPAFIKRNILINPFEKFERKRFLYQCKELNLISFDTVLWDKLTPSDLNNITVQMLDDLKHYYSKLDIALTEQDIAVLGLPAVNTQPAKLQAIDTQQASDESGLSLPFYQDLKIACGHFRSSSAEIVSRIDLPAKYGAKNPDKYFIARAAGNSMNGGKSPIVDGDLLLFEWITPSSAGSISNQILAIELLDETGEPQYLLRKVIKQSPGQYTLIANNTDYSPLSASDQMNTFARFKAVINL</sequence>
<gene>
    <name evidence="2" type="ORF">HBH39_14200</name>
</gene>
<dbReference type="Pfam" id="PF00717">
    <property type="entry name" value="Peptidase_S24"/>
    <property type="match status" value="1"/>
</dbReference>
<name>A0A6G9QNR6_9GAMM</name>
<dbReference type="Gene3D" id="2.10.109.10">
    <property type="entry name" value="Umud Fragment, subunit A"/>
    <property type="match status" value="1"/>
</dbReference>
<accession>A0A6G9QNR6</accession>
<dbReference type="GO" id="GO:0016787">
    <property type="term" value="F:hydrolase activity"/>
    <property type="evidence" value="ECO:0007669"/>
    <property type="project" value="InterPro"/>
</dbReference>
<dbReference type="InterPro" id="IPR050742">
    <property type="entry name" value="Helicase_Restrict-Modif_Enz"/>
</dbReference>
<dbReference type="GO" id="GO:0005524">
    <property type="term" value="F:ATP binding"/>
    <property type="evidence" value="ECO:0007669"/>
    <property type="project" value="InterPro"/>
</dbReference>
<keyword evidence="2" id="KW-0378">Hydrolase</keyword>
<dbReference type="Proteomes" id="UP000502608">
    <property type="component" value="Chromosome"/>
</dbReference>
<dbReference type="PROSITE" id="PS51192">
    <property type="entry name" value="HELICASE_ATP_BIND_1"/>
    <property type="match status" value="1"/>
</dbReference>
<protein>
    <submittedName>
        <fullName evidence="2">DEAD/DEAH box helicase family protein</fullName>
    </submittedName>
</protein>
<feature type="domain" description="Helicase ATP-binding" evidence="1">
    <location>
        <begin position="262"/>
        <end position="411"/>
    </location>
</feature>
<dbReference type="SUPFAM" id="SSF52540">
    <property type="entry name" value="P-loop containing nucleoside triphosphate hydrolases"/>
    <property type="match status" value="1"/>
</dbReference>
<reference evidence="2 3" key="1">
    <citation type="submission" date="2020-03" db="EMBL/GenBank/DDBJ databases">
        <title>Complete genome sequence of Shewanella sp.</title>
        <authorList>
            <person name="Kim Y.-S."/>
            <person name="Kim S.-J."/>
            <person name="Jung H.-K."/>
            <person name="Kim K.-H."/>
        </authorList>
    </citation>
    <scope>NUCLEOTIDE SEQUENCE [LARGE SCALE GENOMIC DNA]</scope>
    <source>
        <strain evidence="2 3">PN3F2</strain>
    </source>
</reference>
<dbReference type="PANTHER" id="PTHR47396">
    <property type="entry name" value="TYPE I RESTRICTION ENZYME ECOKI R PROTEIN"/>
    <property type="match status" value="1"/>
</dbReference>
<dbReference type="PANTHER" id="PTHR47396:SF1">
    <property type="entry name" value="ATP-DEPENDENT HELICASE IRC3-RELATED"/>
    <property type="match status" value="1"/>
</dbReference>
<keyword evidence="2" id="KW-0067">ATP-binding</keyword>
<dbReference type="InterPro" id="IPR015927">
    <property type="entry name" value="Peptidase_S24_S26A/B/C"/>
</dbReference>
<dbReference type="GO" id="GO:0004386">
    <property type="term" value="F:helicase activity"/>
    <property type="evidence" value="ECO:0007669"/>
    <property type="project" value="UniProtKB-KW"/>
</dbReference>
<dbReference type="Gene3D" id="3.40.50.300">
    <property type="entry name" value="P-loop containing nucleotide triphosphate hydrolases"/>
    <property type="match status" value="2"/>
</dbReference>
<dbReference type="SUPFAM" id="SSF51306">
    <property type="entry name" value="LexA/Signal peptidase"/>
    <property type="match status" value="1"/>
</dbReference>
<dbReference type="InterPro" id="IPR027417">
    <property type="entry name" value="P-loop_NTPase"/>
</dbReference>
<dbReference type="InterPro" id="IPR001650">
    <property type="entry name" value="Helicase_C-like"/>
</dbReference>
<dbReference type="GO" id="GO:0005829">
    <property type="term" value="C:cytosol"/>
    <property type="evidence" value="ECO:0007669"/>
    <property type="project" value="TreeGrafter"/>
</dbReference>
<keyword evidence="3" id="KW-1185">Reference proteome</keyword>
<dbReference type="GO" id="GO:0003677">
    <property type="term" value="F:DNA binding"/>
    <property type="evidence" value="ECO:0007669"/>
    <property type="project" value="InterPro"/>
</dbReference>
<evidence type="ECO:0000313" key="3">
    <source>
        <dbReference type="Proteomes" id="UP000502608"/>
    </source>
</evidence>
<dbReference type="Pfam" id="PF00271">
    <property type="entry name" value="Helicase_C"/>
    <property type="match status" value="1"/>
</dbReference>
<evidence type="ECO:0000259" key="1">
    <source>
        <dbReference type="PROSITE" id="PS51192"/>
    </source>
</evidence>
<dbReference type="EMBL" id="CP050313">
    <property type="protein sequence ID" value="QIR16240.1"/>
    <property type="molecule type" value="Genomic_DNA"/>
</dbReference>
<dbReference type="KEGG" id="saes:HBH39_14200"/>
<dbReference type="InterPro" id="IPR036286">
    <property type="entry name" value="LexA/Signal_pep-like_sf"/>
</dbReference>
<organism evidence="2 3">
    <name type="scientific">Shewanella aestuarii</name>
    <dbReference type="NCBI Taxonomy" id="1028752"/>
    <lineage>
        <taxon>Bacteria</taxon>
        <taxon>Pseudomonadati</taxon>
        <taxon>Pseudomonadota</taxon>
        <taxon>Gammaproteobacteria</taxon>
        <taxon>Alteromonadales</taxon>
        <taxon>Shewanellaceae</taxon>
        <taxon>Shewanella</taxon>
    </lineage>
</organism>
<dbReference type="SMART" id="SM00487">
    <property type="entry name" value="DEXDc"/>
    <property type="match status" value="1"/>
</dbReference>
<dbReference type="Pfam" id="PF04851">
    <property type="entry name" value="ResIII"/>
    <property type="match status" value="1"/>
</dbReference>
<proteinExistence type="predicted"/>